<organism evidence="1 2">
    <name type="scientific">Paludibaculum fermentans</name>
    <dbReference type="NCBI Taxonomy" id="1473598"/>
    <lineage>
        <taxon>Bacteria</taxon>
        <taxon>Pseudomonadati</taxon>
        <taxon>Acidobacteriota</taxon>
        <taxon>Terriglobia</taxon>
        <taxon>Bryobacterales</taxon>
        <taxon>Bryobacteraceae</taxon>
        <taxon>Paludibaculum</taxon>
    </lineage>
</organism>
<sequence>MTPQEFDQLVEECMGVIPPRFRRRLQNLVFLVEQEPATPGLLGLYEGRPLAERTSVPSFSMPDRITLYQGPHEREARNPADLRRLVEETIWHEVAHYFGLDEREVVRAERVRRNRLRRLRNL</sequence>
<proteinExistence type="predicted"/>
<reference evidence="1 2" key="1">
    <citation type="submission" date="2020-10" db="EMBL/GenBank/DDBJ databases">
        <title>Complete genome sequence of Paludibaculum fermentans P105T, a facultatively anaerobic acidobacterium capable of dissimilatory Fe(III) reduction.</title>
        <authorList>
            <person name="Dedysh S.N."/>
            <person name="Beletsky A.V."/>
            <person name="Kulichevskaya I.S."/>
            <person name="Mardanov A.V."/>
            <person name="Ravin N.V."/>
        </authorList>
    </citation>
    <scope>NUCLEOTIDE SEQUENCE [LARGE SCALE GENOMIC DNA]</scope>
    <source>
        <strain evidence="1 2">P105</strain>
    </source>
</reference>
<evidence type="ECO:0000313" key="1">
    <source>
        <dbReference type="EMBL" id="QOY85674.1"/>
    </source>
</evidence>
<dbReference type="SUPFAM" id="SSF55486">
    <property type="entry name" value="Metalloproteases ('zincins'), catalytic domain"/>
    <property type="match status" value="1"/>
</dbReference>
<dbReference type="Proteomes" id="UP000593892">
    <property type="component" value="Chromosome"/>
</dbReference>
<dbReference type="InterPro" id="IPR038555">
    <property type="entry name" value="Zincin_1_sf"/>
</dbReference>
<evidence type="ECO:0000313" key="2">
    <source>
        <dbReference type="Proteomes" id="UP000593892"/>
    </source>
</evidence>
<dbReference type="EMBL" id="CP063849">
    <property type="protein sequence ID" value="QOY85674.1"/>
    <property type="molecule type" value="Genomic_DNA"/>
</dbReference>
<accession>A0A7S7SI43</accession>
<dbReference type="CDD" id="cd12952">
    <property type="entry name" value="MMP_ACEL2062"/>
    <property type="match status" value="1"/>
</dbReference>
<dbReference type="AlphaFoldDB" id="A0A7S7SI43"/>
<dbReference type="InterPro" id="IPR010428">
    <property type="entry name" value="Zincin_1"/>
</dbReference>
<name>A0A7S7SI43_PALFE</name>
<protein>
    <submittedName>
        <fullName evidence="1">Metallopeptidase family protein</fullName>
    </submittedName>
</protein>
<keyword evidence="2" id="KW-1185">Reference proteome</keyword>
<dbReference type="Gene3D" id="3.30.2010.20">
    <property type="match status" value="1"/>
</dbReference>
<dbReference type="Pfam" id="PF06262">
    <property type="entry name" value="Zincin_1"/>
    <property type="match status" value="1"/>
</dbReference>
<dbReference type="KEGG" id="pfer:IRI77_22965"/>
<gene>
    <name evidence="1" type="ORF">IRI77_22965</name>
</gene>
<dbReference type="RefSeq" id="WP_194447344.1">
    <property type="nucleotide sequence ID" value="NZ_CP063849.1"/>
</dbReference>